<protein>
    <submittedName>
        <fullName evidence="2">Uncharacterized protein</fullName>
    </submittedName>
</protein>
<dbReference type="WBParaSite" id="PS1159_v2.g22227.t1">
    <property type="protein sequence ID" value="PS1159_v2.g22227.t1"/>
    <property type="gene ID" value="PS1159_v2.g22227"/>
</dbReference>
<dbReference type="Proteomes" id="UP000887580">
    <property type="component" value="Unplaced"/>
</dbReference>
<proteinExistence type="predicted"/>
<evidence type="ECO:0000313" key="1">
    <source>
        <dbReference type="Proteomes" id="UP000887580"/>
    </source>
</evidence>
<evidence type="ECO:0000313" key="2">
    <source>
        <dbReference type="WBParaSite" id="PS1159_v2.g22227.t1"/>
    </source>
</evidence>
<sequence length="145" mass="16323">MSKTFLTDFVVKNGVLSVDESERFSSYQIVVENDGKTLTGAFVDVFGIQKAIEPDGYGCSVLSTSNKQRFFHFIKFEIPKTPSAVKKMKSVEWYLALAKCGTLVLQSYVHVKATDYLIAEMKTRDDFTLSKGSWTTLKVLLKNDD</sequence>
<reference evidence="2" key="1">
    <citation type="submission" date="2022-11" db="UniProtKB">
        <authorList>
            <consortium name="WormBaseParasite"/>
        </authorList>
    </citation>
    <scope>IDENTIFICATION</scope>
</reference>
<accession>A0AC35FYT0</accession>
<organism evidence="1 2">
    <name type="scientific">Panagrolaimus sp. PS1159</name>
    <dbReference type="NCBI Taxonomy" id="55785"/>
    <lineage>
        <taxon>Eukaryota</taxon>
        <taxon>Metazoa</taxon>
        <taxon>Ecdysozoa</taxon>
        <taxon>Nematoda</taxon>
        <taxon>Chromadorea</taxon>
        <taxon>Rhabditida</taxon>
        <taxon>Tylenchina</taxon>
        <taxon>Panagrolaimomorpha</taxon>
        <taxon>Panagrolaimoidea</taxon>
        <taxon>Panagrolaimidae</taxon>
        <taxon>Panagrolaimus</taxon>
    </lineage>
</organism>
<name>A0AC35FYT0_9BILA</name>